<protein>
    <submittedName>
        <fullName evidence="4">PaaI family thioesterase</fullName>
    </submittedName>
</protein>
<dbReference type="InterPro" id="IPR006683">
    <property type="entry name" value="Thioestr_dom"/>
</dbReference>
<evidence type="ECO:0000256" key="1">
    <source>
        <dbReference type="ARBA" id="ARBA00008324"/>
    </source>
</evidence>
<dbReference type="InterPro" id="IPR029069">
    <property type="entry name" value="HotDog_dom_sf"/>
</dbReference>
<dbReference type="Proteomes" id="UP000682843">
    <property type="component" value="Chromosome"/>
</dbReference>
<evidence type="ECO:0000313" key="5">
    <source>
        <dbReference type="Proteomes" id="UP000682843"/>
    </source>
</evidence>
<gene>
    <name evidence="4" type="ORF">RPMA_19750</name>
</gene>
<feature type="domain" description="Thioesterase" evidence="3">
    <location>
        <begin position="66"/>
        <end position="139"/>
    </location>
</feature>
<dbReference type="EMBL" id="CP036498">
    <property type="protein sequence ID" value="QUS40822.1"/>
    <property type="molecule type" value="Genomic_DNA"/>
</dbReference>
<organism evidence="4 5">
    <name type="scientific">Tardiphaga alba</name>
    <dbReference type="NCBI Taxonomy" id="340268"/>
    <lineage>
        <taxon>Bacteria</taxon>
        <taxon>Pseudomonadati</taxon>
        <taxon>Pseudomonadota</taxon>
        <taxon>Alphaproteobacteria</taxon>
        <taxon>Hyphomicrobiales</taxon>
        <taxon>Nitrobacteraceae</taxon>
        <taxon>Tardiphaga</taxon>
    </lineage>
</organism>
<dbReference type="PANTHER" id="PTHR21660:SF1">
    <property type="entry name" value="ACYL-COENZYME A THIOESTERASE 13"/>
    <property type="match status" value="1"/>
</dbReference>
<proteinExistence type="inferred from homology"/>
<dbReference type="PANTHER" id="PTHR21660">
    <property type="entry name" value="THIOESTERASE SUPERFAMILY MEMBER-RELATED"/>
    <property type="match status" value="1"/>
</dbReference>
<dbReference type="InterPro" id="IPR039298">
    <property type="entry name" value="ACOT13"/>
</dbReference>
<dbReference type="Gene3D" id="3.10.129.10">
    <property type="entry name" value="Hotdog Thioesterase"/>
    <property type="match status" value="1"/>
</dbReference>
<evidence type="ECO:0000259" key="3">
    <source>
        <dbReference type="Pfam" id="PF03061"/>
    </source>
</evidence>
<accession>A0ABX8AC47</accession>
<comment type="similarity">
    <text evidence="1">Belongs to the thioesterase PaaI family.</text>
</comment>
<dbReference type="RefSeq" id="WP_211909415.1">
    <property type="nucleotide sequence ID" value="NZ_CP036498.1"/>
</dbReference>
<keyword evidence="2" id="KW-0378">Hydrolase</keyword>
<name>A0ABX8AC47_9BRAD</name>
<keyword evidence="5" id="KW-1185">Reference proteome</keyword>
<evidence type="ECO:0000256" key="2">
    <source>
        <dbReference type="ARBA" id="ARBA00022801"/>
    </source>
</evidence>
<reference evidence="4 5" key="1">
    <citation type="submission" date="2019-02" db="EMBL/GenBank/DDBJ databases">
        <title>Emended description of the genus Rhodopseudomonas and description of Rhodopseudomonas albus sp. nov., a non-phototrophic, heavy-metal-tolerant bacterium isolated from garden soil.</title>
        <authorList>
            <person name="Bao Z."/>
            <person name="Cao W.W."/>
            <person name="Sato Y."/>
            <person name="Nishizawa T."/>
            <person name="Zhao J."/>
            <person name="Guo Y."/>
            <person name="Ohta H."/>
        </authorList>
    </citation>
    <scope>NUCLEOTIDE SEQUENCE [LARGE SCALE GENOMIC DNA]</scope>
    <source>
        <strain evidence="4 5">SK50-23</strain>
    </source>
</reference>
<sequence length="161" mass="17701">MNVPADAVIPFSSDVYTETEGEFAGWSTWKRDSFESLSGPFWHKVEADGRIRCAFRVEPRHLNGMKNVHGGCFMTFADYCLFALASRELAGPGITVSFACEFLDAGRVGDLIECDGEMTRIGGSLIFLRGVLHTDGRKLFSFSGTIKRVKKRAKPAAIAAE</sequence>
<evidence type="ECO:0000313" key="4">
    <source>
        <dbReference type="EMBL" id="QUS40822.1"/>
    </source>
</evidence>
<dbReference type="CDD" id="cd03443">
    <property type="entry name" value="PaaI_thioesterase"/>
    <property type="match status" value="1"/>
</dbReference>
<dbReference type="SUPFAM" id="SSF54637">
    <property type="entry name" value="Thioesterase/thiol ester dehydrase-isomerase"/>
    <property type="match status" value="1"/>
</dbReference>
<dbReference type="Pfam" id="PF03061">
    <property type="entry name" value="4HBT"/>
    <property type="match status" value="1"/>
</dbReference>